<dbReference type="SUPFAM" id="SSF103196">
    <property type="entry name" value="Roadblock/LC7 domain"/>
    <property type="match status" value="1"/>
</dbReference>
<dbReference type="InterPro" id="IPR037587">
    <property type="entry name" value="LAMTOR2-like"/>
</dbReference>
<dbReference type="EMBL" id="BAABIG010000039">
    <property type="protein sequence ID" value="GAA4806155.1"/>
    <property type="molecule type" value="Genomic_DNA"/>
</dbReference>
<dbReference type="Gene3D" id="3.30.450.30">
    <property type="entry name" value="Dynein light chain 2a, cytoplasmic"/>
    <property type="match status" value="1"/>
</dbReference>
<dbReference type="RefSeq" id="WP_345621217.1">
    <property type="nucleotide sequence ID" value="NZ_BAABIG010000039.1"/>
</dbReference>
<proteinExistence type="predicted"/>
<dbReference type="InterPro" id="IPR004942">
    <property type="entry name" value="Roadblock/LAMTOR2_dom"/>
</dbReference>
<gene>
    <name evidence="2" type="ORF">GCM10023220_40050</name>
</gene>
<accession>A0ABP9CAB0</accession>
<evidence type="ECO:0000259" key="1">
    <source>
        <dbReference type="SMART" id="SM00960"/>
    </source>
</evidence>
<name>A0ABP9CAB0_9ACTN</name>
<comment type="caution">
    <text evidence="2">The sequence shown here is derived from an EMBL/GenBank/DDBJ whole genome shotgun (WGS) entry which is preliminary data.</text>
</comment>
<sequence length="132" mass="13733">MSGTAHPDPLVEIMTALRERVMGVHDIVLSTGDGLLVAADAATVHPESVAALSAATLSLGQRLAHEADGGALRDVTTRCAGRHVLIQAVGERALLTVLGDEGLDLGMLHLHLPATVDDLVRILDHDVPSKTA</sequence>
<keyword evidence="3" id="KW-1185">Reference proteome</keyword>
<evidence type="ECO:0000313" key="3">
    <source>
        <dbReference type="Proteomes" id="UP001501265"/>
    </source>
</evidence>
<feature type="domain" description="Roadblock/LAMTOR2" evidence="1">
    <location>
        <begin position="11"/>
        <end position="99"/>
    </location>
</feature>
<dbReference type="SMART" id="SM00960">
    <property type="entry name" value="Robl_LC7"/>
    <property type="match status" value="1"/>
</dbReference>
<dbReference type="PANTHER" id="PTHR13323">
    <property type="entry name" value="LATE ENDOSOMAL/LYSOSOMAL MP1 INTERACTING PROTEIN"/>
    <property type="match status" value="1"/>
</dbReference>
<dbReference type="Pfam" id="PF03259">
    <property type="entry name" value="Robl_LC7"/>
    <property type="match status" value="1"/>
</dbReference>
<protein>
    <recommendedName>
        <fullName evidence="1">Roadblock/LAMTOR2 domain-containing protein</fullName>
    </recommendedName>
</protein>
<evidence type="ECO:0000313" key="2">
    <source>
        <dbReference type="EMBL" id="GAA4806155.1"/>
    </source>
</evidence>
<dbReference type="Proteomes" id="UP001501265">
    <property type="component" value="Unassembled WGS sequence"/>
</dbReference>
<organism evidence="2 3">
    <name type="scientific">Streptomyces ziwulingensis</name>
    <dbReference type="NCBI Taxonomy" id="1045501"/>
    <lineage>
        <taxon>Bacteria</taxon>
        <taxon>Bacillati</taxon>
        <taxon>Actinomycetota</taxon>
        <taxon>Actinomycetes</taxon>
        <taxon>Kitasatosporales</taxon>
        <taxon>Streptomycetaceae</taxon>
        <taxon>Streptomyces</taxon>
    </lineage>
</organism>
<reference evidence="3" key="1">
    <citation type="journal article" date="2019" name="Int. J. Syst. Evol. Microbiol.">
        <title>The Global Catalogue of Microorganisms (GCM) 10K type strain sequencing project: providing services to taxonomists for standard genome sequencing and annotation.</title>
        <authorList>
            <consortium name="The Broad Institute Genomics Platform"/>
            <consortium name="The Broad Institute Genome Sequencing Center for Infectious Disease"/>
            <person name="Wu L."/>
            <person name="Ma J."/>
        </authorList>
    </citation>
    <scope>NUCLEOTIDE SEQUENCE [LARGE SCALE GENOMIC DNA]</scope>
    <source>
        <strain evidence="3">JCM 18081</strain>
    </source>
</reference>